<dbReference type="InterPro" id="IPR036188">
    <property type="entry name" value="FAD/NAD-bd_sf"/>
</dbReference>
<proteinExistence type="predicted"/>
<organism evidence="2 3">
    <name type="scientific">Chryseobacterium aquaeductus</name>
    <dbReference type="NCBI Taxonomy" id="2675056"/>
    <lineage>
        <taxon>Bacteria</taxon>
        <taxon>Pseudomonadati</taxon>
        <taxon>Bacteroidota</taxon>
        <taxon>Flavobacteriia</taxon>
        <taxon>Flavobacteriales</taxon>
        <taxon>Weeksellaceae</taxon>
        <taxon>Chryseobacterium group</taxon>
        <taxon>Chryseobacterium</taxon>
    </lineage>
</organism>
<name>A0A9N8MPI3_9FLAO</name>
<dbReference type="Pfam" id="PF07992">
    <property type="entry name" value="Pyr_redox_2"/>
    <property type="match status" value="1"/>
</dbReference>
<sequence length="175" mass="19252">MLGNFCNSLPVLSRLRISKKTGIFANGASGFHLASLISYLSDHVALLTSGKADFNEEQFEKLKKHYIEIIETSIKEIEHKKGNIEKIIFSDGTEKKIDTPYASLPFTQHSDIPISLGCELTELGHLKVNQFQETNISGIFACGDNTNMLRSVANAVYSGNLTGAVVNGKLVEEEF</sequence>
<dbReference type="EMBL" id="CAJIMS010000001">
    <property type="protein sequence ID" value="CAD7810803.1"/>
    <property type="molecule type" value="Genomic_DNA"/>
</dbReference>
<dbReference type="PRINTS" id="PR00368">
    <property type="entry name" value="FADPNR"/>
</dbReference>
<gene>
    <name evidence="2" type="ORF">CHRY9390_02241</name>
</gene>
<evidence type="ECO:0000259" key="1">
    <source>
        <dbReference type="Pfam" id="PF07992"/>
    </source>
</evidence>
<reference evidence="2" key="1">
    <citation type="submission" date="2020-12" db="EMBL/GenBank/DDBJ databases">
        <authorList>
            <person name="Rodrigo-Torres L."/>
            <person name="Arahal R. D."/>
            <person name="Lucena T."/>
        </authorList>
    </citation>
    <scope>NUCLEOTIDE SEQUENCE</scope>
    <source>
        <strain evidence="2">CECT 9390</strain>
    </source>
</reference>
<evidence type="ECO:0000313" key="2">
    <source>
        <dbReference type="EMBL" id="CAD7810803.1"/>
    </source>
</evidence>
<dbReference type="Gene3D" id="3.50.50.60">
    <property type="entry name" value="FAD/NAD(P)-binding domain"/>
    <property type="match status" value="2"/>
</dbReference>
<dbReference type="GO" id="GO:0016491">
    <property type="term" value="F:oxidoreductase activity"/>
    <property type="evidence" value="ECO:0007669"/>
    <property type="project" value="InterPro"/>
</dbReference>
<accession>A0A9N8MPI3</accession>
<dbReference type="Proteomes" id="UP000662618">
    <property type="component" value="Unassembled WGS sequence"/>
</dbReference>
<dbReference type="InterPro" id="IPR023753">
    <property type="entry name" value="FAD/NAD-binding_dom"/>
</dbReference>
<feature type="domain" description="FAD/NAD(P)-binding" evidence="1">
    <location>
        <begin position="35"/>
        <end position="159"/>
    </location>
</feature>
<dbReference type="AlphaFoldDB" id="A0A9N8MPI3"/>
<protein>
    <recommendedName>
        <fullName evidence="1">FAD/NAD(P)-binding domain-containing protein</fullName>
    </recommendedName>
</protein>
<comment type="caution">
    <text evidence="2">The sequence shown here is derived from an EMBL/GenBank/DDBJ whole genome shotgun (WGS) entry which is preliminary data.</text>
</comment>
<keyword evidence="3" id="KW-1185">Reference proteome</keyword>
<evidence type="ECO:0000313" key="3">
    <source>
        <dbReference type="Proteomes" id="UP000662618"/>
    </source>
</evidence>
<dbReference type="SUPFAM" id="SSF51905">
    <property type="entry name" value="FAD/NAD(P)-binding domain"/>
    <property type="match status" value="1"/>
</dbReference>